<reference evidence="3 4" key="1">
    <citation type="submission" date="2016-11" db="EMBL/GenBank/DDBJ databases">
        <authorList>
            <person name="Jaros S."/>
            <person name="Januszkiewicz K."/>
            <person name="Wedrychowicz H."/>
        </authorList>
    </citation>
    <scope>NUCLEOTIDE SEQUENCE [LARGE SCALE GENOMIC DNA]</scope>
    <source>
        <strain evidence="3 4">CGMCC 1.10190</strain>
    </source>
</reference>
<dbReference type="AlphaFoldDB" id="A0A1M5S9Q3"/>
<dbReference type="EMBL" id="FQXE01000003">
    <property type="protein sequence ID" value="SHH35008.1"/>
    <property type="molecule type" value="Genomic_DNA"/>
</dbReference>
<accession>A0A1M5S9Q3</accession>
<dbReference type="STRING" id="658167.SAMN04488135_10315"/>
<dbReference type="GO" id="GO:0032787">
    <property type="term" value="P:monocarboxylic acid metabolic process"/>
    <property type="evidence" value="ECO:0007669"/>
    <property type="project" value="UniProtKB-ARBA"/>
</dbReference>
<dbReference type="InterPro" id="IPR020904">
    <property type="entry name" value="Sc_DH/Rdtase_CS"/>
</dbReference>
<dbReference type="PANTHER" id="PTHR42879:SF2">
    <property type="entry name" value="3-OXOACYL-[ACYL-CARRIER-PROTEIN] REDUCTASE FABG"/>
    <property type="match status" value="1"/>
</dbReference>
<dbReference type="FunFam" id="3.40.50.720:FF:000173">
    <property type="entry name" value="3-oxoacyl-[acyl-carrier protein] reductase"/>
    <property type="match status" value="1"/>
</dbReference>
<comment type="similarity">
    <text evidence="1">Belongs to the short-chain dehydrogenases/reductases (SDR) family.</text>
</comment>
<dbReference type="PRINTS" id="PR00080">
    <property type="entry name" value="SDRFAMILY"/>
</dbReference>
<dbReference type="InterPro" id="IPR036291">
    <property type="entry name" value="NAD(P)-bd_dom_sf"/>
</dbReference>
<dbReference type="InterPro" id="IPR050259">
    <property type="entry name" value="SDR"/>
</dbReference>
<proteinExistence type="inferred from homology"/>
<dbReference type="GO" id="GO:0016491">
    <property type="term" value="F:oxidoreductase activity"/>
    <property type="evidence" value="ECO:0007669"/>
    <property type="project" value="UniProtKB-KW"/>
</dbReference>
<evidence type="ECO:0000313" key="3">
    <source>
        <dbReference type="EMBL" id="SHH35008.1"/>
    </source>
</evidence>
<evidence type="ECO:0000256" key="1">
    <source>
        <dbReference type="ARBA" id="ARBA00006484"/>
    </source>
</evidence>
<evidence type="ECO:0000256" key="2">
    <source>
        <dbReference type="ARBA" id="ARBA00023002"/>
    </source>
</evidence>
<gene>
    <name evidence="3" type="ORF">SAMN04488135_10315</name>
</gene>
<dbReference type="NCBIfam" id="NF009466">
    <property type="entry name" value="PRK12826.1-2"/>
    <property type="match status" value="1"/>
</dbReference>
<evidence type="ECO:0000313" key="4">
    <source>
        <dbReference type="Proteomes" id="UP000184226"/>
    </source>
</evidence>
<dbReference type="OrthoDB" id="8888385at2"/>
<dbReference type="SUPFAM" id="SSF51735">
    <property type="entry name" value="NAD(P)-binding Rossmann-fold domains"/>
    <property type="match status" value="1"/>
</dbReference>
<protein>
    <submittedName>
        <fullName evidence="3">3-oxoacyl-[acyl-carrier protein] reductase</fullName>
    </submittedName>
</protein>
<sequence length="253" mass="26420">MRFANQVAIVTGALGGIGSAIVQALAAEGASVGLIDLDARSGAEREAALQAAGHRAKYANANVSSFDECKAAYDTISAALGGADILVNNVGISPKTQGKALRVWEMPPKEWETVVSVNLNSVFYMTHLAAPHMMDKRQGRVINMSSVAGKAYCDIVAAHYAATKAGLIGLTRHWAAELGEYDITVNALAPGRISTPLLKTVPQEINDAVTRVTALGRLGTPQEVADACLFLASAQAAFVTGQVLDVAGGWLMT</sequence>
<name>A0A1M5S9Q3_9BURK</name>
<dbReference type="InterPro" id="IPR002347">
    <property type="entry name" value="SDR_fam"/>
</dbReference>
<dbReference type="Proteomes" id="UP000184226">
    <property type="component" value="Unassembled WGS sequence"/>
</dbReference>
<keyword evidence="2" id="KW-0560">Oxidoreductase</keyword>
<dbReference type="PROSITE" id="PS00061">
    <property type="entry name" value="ADH_SHORT"/>
    <property type="match status" value="1"/>
</dbReference>
<keyword evidence="4" id="KW-1185">Reference proteome</keyword>
<dbReference type="Gene3D" id="3.40.50.720">
    <property type="entry name" value="NAD(P)-binding Rossmann-like Domain"/>
    <property type="match status" value="1"/>
</dbReference>
<dbReference type="PRINTS" id="PR00081">
    <property type="entry name" value="GDHRDH"/>
</dbReference>
<dbReference type="PANTHER" id="PTHR42879">
    <property type="entry name" value="3-OXOACYL-(ACYL-CARRIER-PROTEIN) REDUCTASE"/>
    <property type="match status" value="1"/>
</dbReference>
<dbReference type="Pfam" id="PF13561">
    <property type="entry name" value="adh_short_C2"/>
    <property type="match status" value="1"/>
</dbReference>
<dbReference type="RefSeq" id="WP_073102219.1">
    <property type="nucleotide sequence ID" value="NZ_FQXE01000003.1"/>
</dbReference>
<organism evidence="3 4">
    <name type="scientific">Pollutimonas bauzanensis</name>
    <dbReference type="NCBI Taxonomy" id="658167"/>
    <lineage>
        <taxon>Bacteria</taxon>
        <taxon>Pseudomonadati</taxon>
        <taxon>Pseudomonadota</taxon>
        <taxon>Betaproteobacteria</taxon>
        <taxon>Burkholderiales</taxon>
        <taxon>Alcaligenaceae</taxon>
        <taxon>Pollutimonas</taxon>
    </lineage>
</organism>